<evidence type="ECO:0000313" key="3">
    <source>
        <dbReference type="Proteomes" id="UP001469365"/>
    </source>
</evidence>
<dbReference type="EMBL" id="JBBPCC010000035">
    <property type="protein sequence ID" value="MEK8132760.1"/>
    <property type="molecule type" value="Genomic_DNA"/>
</dbReference>
<dbReference type="InterPro" id="IPR053144">
    <property type="entry name" value="Acetyltransferase_Butenolide"/>
</dbReference>
<keyword evidence="3" id="KW-1185">Reference proteome</keyword>
<dbReference type="SUPFAM" id="SSF55729">
    <property type="entry name" value="Acyl-CoA N-acyltransferases (Nat)"/>
    <property type="match status" value="1"/>
</dbReference>
<keyword evidence="2" id="KW-0808">Transferase</keyword>
<gene>
    <name evidence="2" type="ORF">WMW72_33255</name>
</gene>
<dbReference type="Pfam" id="PF13673">
    <property type="entry name" value="Acetyltransf_10"/>
    <property type="match status" value="1"/>
</dbReference>
<dbReference type="PANTHER" id="PTHR43233">
    <property type="entry name" value="FAMILY N-ACETYLTRANSFERASE, PUTATIVE (AFU_ORTHOLOGUE AFUA_6G03350)-RELATED"/>
    <property type="match status" value="1"/>
</dbReference>
<dbReference type="PROSITE" id="PS51186">
    <property type="entry name" value="GNAT"/>
    <property type="match status" value="1"/>
</dbReference>
<sequence length="139" mass="15837">MEVVYGPYTISDDKSRLDVDAVCAFLARSYWANQRPEERTRMAIEHSLCFGMYEQERLVGFARVVTDGATIFYLCDVFIDEAYRGQGLGKLLVETVLQAPELAGINGLLGTRDAHTLYERYGFERDPDRFMRRPAAAKL</sequence>
<dbReference type="EC" id="2.3.1.-" evidence="2"/>
<dbReference type="GO" id="GO:0016746">
    <property type="term" value="F:acyltransferase activity"/>
    <property type="evidence" value="ECO:0007669"/>
    <property type="project" value="UniProtKB-KW"/>
</dbReference>
<proteinExistence type="predicted"/>
<accession>A0ABU9DV53</accession>
<dbReference type="CDD" id="cd04301">
    <property type="entry name" value="NAT_SF"/>
    <property type="match status" value="1"/>
</dbReference>
<dbReference type="InterPro" id="IPR000182">
    <property type="entry name" value="GNAT_dom"/>
</dbReference>
<comment type="caution">
    <text evidence="2">The sequence shown here is derived from an EMBL/GenBank/DDBJ whole genome shotgun (WGS) entry which is preliminary data.</text>
</comment>
<dbReference type="RefSeq" id="WP_341419882.1">
    <property type="nucleotide sequence ID" value="NZ_JBBPCC010000035.1"/>
</dbReference>
<feature type="domain" description="N-acetyltransferase" evidence="1">
    <location>
        <begin position="8"/>
        <end position="139"/>
    </location>
</feature>
<dbReference type="InterPro" id="IPR016181">
    <property type="entry name" value="Acyl_CoA_acyltransferase"/>
</dbReference>
<evidence type="ECO:0000259" key="1">
    <source>
        <dbReference type="PROSITE" id="PS51186"/>
    </source>
</evidence>
<name>A0ABU9DV53_9BACL</name>
<protein>
    <submittedName>
        <fullName evidence="2">GNAT family N-acetyltransferase</fullName>
        <ecNumber evidence="2">2.3.1.-</ecNumber>
    </submittedName>
</protein>
<dbReference type="PANTHER" id="PTHR43233:SF1">
    <property type="entry name" value="FAMILY N-ACETYLTRANSFERASE, PUTATIVE (AFU_ORTHOLOGUE AFUA_6G03350)-RELATED"/>
    <property type="match status" value="1"/>
</dbReference>
<reference evidence="2 3" key="1">
    <citation type="submission" date="2024-04" db="EMBL/GenBank/DDBJ databases">
        <title>draft genome sequnece of Paenibacillus filicis.</title>
        <authorList>
            <person name="Kim D.-U."/>
        </authorList>
    </citation>
    <scope>NUCLEOTIDE SEQUENCE [LARGE SCALE GENOMIC DNA]</scope>
    <source>
        <strain evidence="2 3">KACC14197</strain>
    </source>
</reference>
<keyword evidence="2" id="KW-0012">Acyltransferase</keyword>
<dbReference type="Proteomes" id="UP001469365">
    <property type="component" value="Unassembled WGS sequence"/>
</dbReference>
<organism evidence="2 3">
    <name type="scientific">Paenibacillus filicis</name>
    <dbReference type="NCBI Taxonomy" id="669464"/>
    <lineage>
        <taxon>Bacteria</taxon>
        <taxon>Bacillati</taxon>
        <taxon>Bacillota</taxon>
        <taxon>Bacilli</taxon>
        <taxon>Bacillales</taxon>
        <taxon>Paenibacillaceae</taxon>
        <taxon>Paenibacillus</taxon>
    </lineage>
</organism>
<evidence type="ECO:0000313" key="2">
    <source>
        <dbReference type="EMBL" id="MEK8132760.1"/>
    </source>
</evidence>
<dbReference type="Gene3D" id="3.40.630.30">
    <property type="match status" value="1"/>
</dbReference>